<protein>
    <submittedName>
        <fullName evidence="1">Uncharacterized protein</fullName>
    </submittedName>
</protein>
<keyword evidence="2" id="KW-1185">Reference proteome</keyword>
<organism evidence="1 2">
    <name type="scientific">Flavobacterium agri</name>
    <dbReference type="NCBI Taxonomy" id="2743471"/>
    <lineage>
        <taxon>Bacteria</taxon>
        <taxon>Pseudomonadati</taxon>
        <taxon>Bacteroidota</taxon>
        <taxon>Flavobacteriia</taxon>
        <taxon>Flavobacteriales</taxon>
        <taxon>Flavobacteriaceae</taxon>
        <taxon>Flavobacterium</taxon>
    </lineage>
</organism>
<name>A0A7Y8Y4P6_9FLAO</name>
<dbReference type="AlphaFoldDB" id="A0A7Y8Y4P6"/>
<dbReference type="RefSeq" id="WP_176006657.1">
    <property type="nucleotide sequence ID" value="NZ_JABWMI010000014.1"/>
</dbReference>
<accession>A0A7Y8Y4P6</accession>
<evidence type="ECO:0000313" key="2">
    <source>
        <dbReference type="Proteomes" id="UP000535020"/>
    </source>
</evidence>
<dbReference type="EMBL" id="JACBJI010000005">
    <property type="protein sequence ID" value="NYA71848.1"/>
    <property type="molecule type" value="Genomic_DNA"/>
</dbReference>
<sequence length="94" mass="10864">MIYVLLFTIIALLAVIVLQMRLINRSRHEHEQKMEVLRRVIVELAGNSALKNQQLQLSDELMKRLRSANTVLSRDITVLVNEFVETLSAHNLLK</sequence>
<reference evidence="1 2" key="1">
    <citation type="submission" date="2020-07" db="EMBL/GenBank/DDBJ databases">
        <authorList>
            <person name="Sun Q."/>
        </authorList>
    </citation>
    <scope>NUCLEOTIDE SEQUENCE [LARGE SCALE GENOMIC DNA]</scope>
    <source>
        <strain evidence="1 2">MAH-1</strain>
    </source>
</reference>
<proteinExistence type="predicted"/>
<comment type="caution">
    <text evidence="1">The sequence shown here is derived from an EMBL/GenBank/DDBJ whole genome shotgun (WGS) entry which is preliminary data.</text>
</comment>
<gene>
    <name evidence="1" type="ORF">HZF10_13025</name>
</gene>
<evidence type="ECO:0000313" key="1">
    <source>
        <dbReference type="EMBL" id="NYA71848.1"/>
    </source>
</evidence>
<dbReference type="Proteomes" id="UP000535020">
    <property type="component" value="Unassembled WGS sequence"/>
</dbReference>